<gene>
    <name evidence="5" type="ORF">Tam10B_1955</name>
</gene>
<dbReference type="CDD" id="cd06267">
    <property type="entry name" value="PBP1_LacI_sugar_binding-like"/>
    <property type="match status" value="1"/>
</dbReference>
<name>A0A229VW72_9BIFI</name>
<evidence type="ECO:0000259" key="4">
    <source>
        <dbReference type="PROSITE" id="PS50932"/>
    </source>
</evidence>
<dbReference type="Pfam" id="PF13377">
    <property type="entry name" value="Peripla_BP_3"/>
    <property type="match status" value="1"/>
</dbReference>
<dbReference type="Gene3D" id="3.40.50.2300">
    <property type="match status" value="2"/>
</dbReference>
<organism evidence="5 6">
    <name type="scientific">Bifidobacterium vansinderenii</name>
    <dbReference type="NCBI Taxonomy" id="1984871"/>
    <lineage>
        <taxon>Bacteria</taxon>
        <taxon>Bacillati</taxon>
        <taxon>Actinomycetota</taxon>
        <taxon>Actinomycetes</taxon>
        <taxon>Bifidobacteriales</taxon>
        <taxon>Bifidobacteriaceae</taxon>
        <taxon>Bifidobacterium</taxon>
    </lineage>
</organism>
<evidence type="ECO:0000313" key="5">
    <source>
        <dbReference type="EMBL" id="OXM99862.1"/>
    </source>
</evidence>
<proteinExistence type="predicted"/>
<dbReference type="InterPro" id="IPR010982">
    <property type="entry name" value="Lambda_DNA-bd_dom_sf"/>
</dbReference>
<accession>A0A229VW72</accession>
<dbReference type="PANTHER" id="PTHR30146:SF109">
    <property type="entry name" value="HTH-TYPE TRANSCRIPTIONAL REGULATOR GALS"/>
    <property type="match status" value="1"/>
</dbReference>
<comment type="caution">
    <text evidence="5">The sequence shown here is derived from an EMBL/GenBank/DDBJ whole genome shotgun (WGS) entry which is preliminary data.</text>
</comment>
<dbReference type="GO" id="GO:0003700">
    <property type="term" value="F:DNA-binding transcription factor activity"/>
    <property type="evidence" value="ECO:0007669"/>
    <property type="project" value="TreeGrafter"/>
</dbReference>
<dbReference type="PROSITE" id="PS00356">
    <property type="entry name" value="HTH_LACI_1"/>
    <property type="match status" value="1"/>
</dbReference>
<dbReference type="Pfam" id="PF00356">
    <property type="entry name" value="LacI"/>
    <property type="match status" value="1"/>
</dbReference>
<dbReference type="PROSITE" id="PS50932">
    <property type="entry name" value="HTH_LACI_2"/>
    <property type="match status" value="1"/>
</dbReference>
<dbReference type="CDD" id="cd01392">
    <property type="entry name" value="HTH_LacI"/>
    <property type="match status" value="1"/>
</dbReference>
<reference evidence="5 6" key="1">
    <citation type="submission" date="2017-05" db="EMBL/GenBank/DDBJ databases">
        <title>Bifidobacterium vansinderenii sp. nov.</title>
        <authorList>
            <person name="Lugli G.A."/>
            <person name="Duranti S."/>
            <person name="Mangifesta M."/>
        </authorList>
    </citation>
    <scope>NUCLEOTIDE SEQUENCE [LARGE SCALE GENOMIC DNA]</scope>
    <source>
        <strain evidence="5 6">Tam10B</strain>
    </source>
</reference>
<dbReference type="AlphaFoldDB" id="A0A229VW72"/>
<dbReference type="SUPFAM" id="SSF47413">
    <property type="entry name" value="lambda repressor-like DNA-binding domains"/>
    <property type="match status" value="1"/>
</dbReference>
<sequence>MQMRHAVHVGGAESMEMHVVGPTLQDVAAEAGVSVSTASRALSGGKVKAATKRVVLEVARQIGYKTDLDDDLPTPGRTGNIALLATDIQNFYTVDLFRSVVLEAQAVGYRVFLADINITLGRDQLIRGILDSSDGVLVAAPRIGDDDIRRLFDPKTTVLVSRRVDGFSSVAMDDSSGMFQAVRHLASLGHGRVAYLGGDDRSRADARRRQGFEDATEKLGMESLVLGPFEPSFEGGVNAADALMMEDDVTAVIAYNDLMASGVLNRLLERGVKVPEQVSLVGFDNSMLAQVSRPKMTSVAMRQNDSRTALQMLMAMLERNGSDDYVFEPETASATESLIVRESTGPAPKE</sequence>
<dbReference type="SMART" id="SM00354">
    <property type="entry name" value="HTH_LACI"/>
    <property type="match status" value="1"/>
</dbReference>
<dbReference type="PANTHER" id="PTHR30146">
    <property type="entry name" value="LACI-RELATED TRANSCRIPTIONAL REPRESSOR"/>
    <property type="match status" value="1"/>
</dbReference>
<dbReference type="InterPro" id="IPR028082">
    <property type="entry name" value="Peripla_BP_I"/>
</dbReference>
<dbReference type="GO" id="GO:0000976">
    <property type="term" value="F:transcription cis-regulatory region binding"/>
    <property type="evidence" value="ECO:0007669"/>
    <property type="project" value="TreeGrafter"/>
</dbReference>
<keyword evidence="1" id="KW-0805">Transcription regulation</keyword>
<evidence type="ECO:0000313" key="6">
    <source>
        <dbReference type="Proteomes" id="UP000215433"/>
    </source>
</evidence>
<evidence type="ECO:0000256" key="3">
    <source>
        <dbReference type="ARBA" id="ARBA00023163"/>
    </source>
</evidence>
<feature type="domain" description="HTH lacI-type" evidence="4">
    <location>
        <begin position="22"/>
        <end position="65"/>
    </location>
</feature>
<keyword evidence="2" id="KW-0238">DNA-binding</keyword>
<dbReference type="EMBL" id="NEWD01000028">
    <property type="protein sequence ID" value="OXM99862.1"/>
    <property type="molecule type" value="Genomic_DNA"/>
</dbReference>
<dbReference type="SUPFAM" id="SSF53822">
    <property type="entry name" value="Periplasmic binding protein-like I"/>
    <property type="match status" value="1"/>
</dbReference>
<evidence type="ECO:0000256" key="2">
    <source>
        <dbReference type="ARBA" id="ARBA00023125"/>
    </source>
</evidence>
<evidence type="ECO:0000256" key="1">
    <source>
        <dbReference type="ARBA" id="ARBA00023015"/>
    </source>
</evidence>
<protein>
    <submittedName>
        <fullName evidence="5">Transcriptional regulator, LacI family</fullName>
    </submittedName>
</protein>
<keyword evidence="3" id="KW-0804">Transcription</keyword>
<dbReference type="InterPro" id="IPR000843">
    <property type="entry name" value="HTH_LacI"/>
</dbReference>
<keyword evidence="6" id="KW-1185">Reference proteome</keyword>
<dbReference type="Proteomes" id="UP000215433">
    <property type="component" value="Unassembled WGS sequence"/>
</dbReference>
<dbReference type="Gene3D" id="1.10.260.40">
    <property type="entry name" value="lambda repressor-like DNA-binding domains"/>
    <property type="match status" value="1"/>
</dbReference>
<dbReference type="InterPro" id="IPR046335">
    <property type="entry name" value="LacI/GalR-like_sensor"/>
</dbReference>